<dbReference type="SMART" id="SM01111">
    <property type="entry name" value="CVNH"/>
    <property type="match status" value="1"/>
</dbReference>
<dbReference type="Gene3D" id="2.30.60.10">
    <property type="entry name" value="Cyanovirin-N"/>
    <property type="match status" value="1"/>
</dbReference>
<reference evidence="3" key="1">
    <citation type="journal article" date="2020" name="Front. Microbiol.">
        <title>Gene regulatory networks of Penicillium echinulatum 2HH and Penicillium oxalicum 114-2 inferred by a computational biology approach.</title>
        <authorList>
            <person name="Lenz A.R."/>
            <person name="Galan-Vasquez E."/>
            <person name="Balbinot E."/>
            <person name="De Abreu F.P."/>
            <person name="De Oliveira N.S."/>
            <person name="Da Rosa L.O."/>
            <person name="De Avila E Silva S."/>
            <person name="Camassola M."/>
            <person name="Dillon A.J.P."/>
            <person name="Perez-Rueda E."/>
        </authorList>
    </citation>
    <scope>NUCLEOTIDE SEQUENCE</scope>
    <source>
        <strain evidence="3">S1M29</strain>
    </source>
</reference>
<comment type="caution">
    <text evidence="3">The sequence shown here is derived from an EMBL/GenBank/DDBJ whole genome shotgun (WGS) entry which is preliminary data.</text>
</comment>
<dbReference type="OrthoDB" id="2947935at2759"/>
<organism evidence="3 4">
    <name type="scientific">Penicillium ucsense</name>
    <dbReference type="NCBI Taxonomy" id="2839758"/>
    <lineage>
        <taxon>Eukaryota</taxon>
        <taxon>Fungi</taxon>
        <taxon>Dikarya</taxon>
        <taxon>Ascomycota</taxon>
        <taxon>Pezizomycotina</taxon>
        <taxon>Eurotiomycetes</taxon>
        <taxon>Eurotiomycetidae</taxon>
        <taxon>Eurotiales</taxon>
        <taxon>Aspergillaceae</taxon>
        <taxon>Penicillium</taxon>
    </lineage>
</organism>
<evidence type="ECO:0000313" key="4">
    <source>
        <dbReference type="Proteomes" id="UP000631181"/>
    </source>
</evidence>
<feature type="domain" description="Cyanovirin-N" evidence="2">
    <location>
        <begin position="26"/>
        <end position="130"/>
    </location>
</feature>
<dbReference type="InterPro" id="IPR036673">
    <property type="entry name" value="Cyanovirin-N_sf"/>
</dbReference>
<accession>A0A8J8VYF0</accession>
<dbReference type="AlphaFoldDB" id="A0A8J8VYF0"/>
<keyword evidence="1" id="KW-0732">Signal</keyword>
<protein>
    <submittedName>
        <fullName evidence="3">CVNH domain-containing protein</fullName>
    </submittedName>
</protein>
<feature type="signal peptide" evidence="1">
    <location>
        <begin position="1"/>
        <end position="23"/>
    </location>
</feature>
<evidence type="ECO:0000256" key="1">
    <source>
        <dbReference type="SAM" id="SignalP"/>
    </source>
</evidence>
<gene>
    <name evidence="3" type="ORF">PECM_008752</name>
</gene>
<name>A0A8J8VYF0_9EURO</name>
<dbReference type="Proteomes" id="UP000631181">
    <property type="component" value="Unassembled WGS sequence"/>
</dbReference>
<sequence length="137" mass="14505">MQLITLPNLALVALSCFALDVAADSGYGGSCNSISPYHSTRAPHWVIFANCRKISGIYNVDNTINMDSCFGNSGGRLVGQLNGGFSGSCKDIHMSGTTLYATCGNGRGGWNQASINTNDFIGNYNGLMKCFGQNGLY</sequence>
<feature type="chain" id="PRO_5035178007" evidence="1">
    <location>
        <begin position="24"/>
        <end position="137"/>
    </location>
</feature>
<evidence type="ECO:0000259" key="2">
    <source>
        <dbReference type="SMART" id="SM01111"/>
    </source>
</evidence>
<dbReference type="Pfam" id="PF08881">
    <property type="entry name" value="CVNH"/>
    <property type="match status" value="1"/>
</dbReference>
<dbReference type="EMBL" id="WIWV01000094">
    <property type="protein sequence ID" value="KAF7714140.1"/>
    <property type="molecule type" value="Genomic_DNA"/>
</dbReference>
<evidence type="ECO:0000313" key="3">
    <source>
        <dbReference type="EMBL" id="KAF7714140.1"/>
    </source>
</evidence>
<dbReference type="SUPFAM" id="SSF51322">
    <property type="entry name" value="Cyanovirin-N"/>
    <property type="match status" value="1"/>
</dbReference>
<dbReference type="InterPro" id="IPR011058">
    <property type="entry name" value="Cyanovirin-N"/>
</dbReference>
<proteinExistence type="predicted"/>
<keyword evidence="4" id="KW-1185">Reference proteome</keyword>